<dbReference type="AlphaFoldDB" id="A0A3M7RSQ7"/>
<evidence type="ECO:0000313" key="2">
    <source>
        <dbReference type="EMBL" id="RNA26606.1"/>
    </source>
</evidence>
<gene>
    <name evidence="2" type="ORF">BpHYR1_041146</name>
</gene>
<dbReference type="GO" id="GO:0009254">
    <property type="term" value="P:peptidoglycan turnover"/>
    <property type="evidence" value="ECO:0007669"/>
    <property type="project" value="InterPro"/>
</dbReference>
<dbReference type="Pfam" id="PF06725">
    <property type="entry name" value="3D"/>
    <property type="match status" value="1"/>
</dbReference>
<dbReference type="Proteomes" id="UP000276133">
    <property type="component" value="Unassembled WGS sequence"/>
</dbReference>
<name>A0A3M7RSQ7_BRAPC</name>
<dbReference type="GO" id="GO:0004553">
    <property type="term" value="F:hydrolase activity, hydrolyzing O-glycosyl compounds"/>
    <property type="evidence" value="ECO:0007669"/>
    <property type="project" value="InterPro"/>
</dbReference>
<protein>
    <submittedName>
        <fullName evidence="2">Peptidase M23</fullName>
    </submittedName>
</protein>
<dbReference type="OrthoDB" id="10355355at2759"/>
<sequence length="145" mass="16262">MKRSSRLKRALVPENFDYTDTDTDLSSMIGEYLGGMDKRSRLFDFTATFYSKEEVQGHMPASGVRGSTLREALVGNGLLQVAVDPKIIPMFTRFNVRLWDGGESVKAIALDVGGSIKNRIIDIFVDKTSEAILLGRKKVYVEFYD</sequence>
<organism evidence="2 3">
    <name type="scientific">Brachionus plicatilis</name>
    <name type="common">Marine rotifer</name>
    <name type="synonym">Brachionus muelleri</name>
    <dbReference type="NCBI Taxonomy" id="10195"/>
    <lineage>
        <taxon>Eukaryota</taxon>
        <taxon>Metazoa</taxon>
        <taxon>Spiralia</taxon>
        <taxon>Gnathifera</taxon>
        <taxon>Rotifera</taxon>
        <taxon>Eurotatoria</taxon>
        <taxon>Monogononta</taxon>
        <taxon>Pseudotrocha</taxon>
        <taxon>Ploima</taxon>
        <taxon>Brachionidae</taxon>
        <taxon>Brachionus</taxon>
    </lineage>
</organism>
<evidence type="ECO:0000259" key="1">
    <source>
        <dbReference type="Pfam" id="PF06725"/>
    </source>
</evidence>
<evidence type="ECO:0000313" key="3">
    <source>
        <dbReference type="Proteomes" id="UP000276133"/>
    </source>
</evidence>
<reference evidence="2 3" key="1">
    <citation type="journal article" date="2018" name="Sci. Rep.">
        <title>Genomic signatures of local adaptation to the degree of environmental predictability in rotifers.</title>
        <authorList>
            <person name="Franch-Gras L."/>
            <person name="Hahn C."/>
            <person name="Garcia-Roger E.M."/>
            <person name="Carmona M.J."/>
            <person name="Serra M."/>
            <person name="Gomez A."/>
        </authorList>
    </citation>
    <scope>NUCLEOTIDE SEQUENCE [LARGE SCALE GENOMIC DNA]</scope>
    <source>
        <strain evidence="2">HYR1</strain>
    </source>
</reference>
<accession>A0A3M7RSQ7</accession>
<keyword evidence="3" id="KW-1185">Reference proteome</keyword>
<dbReference type="GO" id="GO:0019867">
    <property type="term" value="C:outer membrane"/>
    <property type="evidence" value="ECO:0007669"/>
    <property type="project" value="InterPro"/>
</dbReference>
<feature type="domain" description="3D" evidence="1">
    <location>
        <begin position="81"/>
        <end position="141"/>
    </location>
</feature>
<dbReference type="InterPro" id="IPR010611">
    <property type="entry name" value="3D_dom"/>
</dbReference>
<dbReference type="EMBL" id="REGN01002707">
    <property type="protein sequence ID" value="RNA26606.1"/>
    <property type="molecule type" value="Genomic_DNA"/>
</dbReference>
<comment type="caution">
    <text evidence="2">The sequence shown here is derived from an EMBL/GenBank/DDBJ whole genome shotgun (WGS) entry which is preliminary data.</text>
</comment>
<proteinExistence type="predicted"/>
<dbReference type="CDD" id="cd22784">
    <property type="entry name" value="DPBB_MltA_YuiC-like"/>
    <property type="match status" value="1"/>
</dbReference>